<keyword evidence="2" id="KW-0812">Transmembrane</keyword>
<feature type="signal peptide" evidence="3">
    <location>
        <begin position="1"/>
        <end position="27"/>
    </location>
</feature>
<dbReference type="EnsemblProtists" id="PYU1_T009772">
    <property type="protein sequence ID" value="PYU1_T009772"/>
    <property type="gene ID" value="PYU1_G009754"/>
</dbReference>
<feature type="region of interest" description="Disordered" evidence="1">
    <location>
        <begin position="69"/>
        <end position="105"/>
    </location>
</feature>
<dbReference type="HOGENOM" id="CLU_1953160_0_0_1"/>
<evidence type="ECO:0000256" key="1">
    <source>
        <dbReference type="SAM" id="MobiDB-lite"/>
    </source>
</evidence>
<keyword evidence="2" id="KW-0472">Membrane</keyword>
<sequence length="134" mass="13508">MARTRSCIFLLALVGLLSLLTASTCDAQQLLKAQDAEASAAPTRVLAEAVANGTANSTDEEATTVLAATTESTTAAASTEAESSTATTTAEASESGEKHAKGPTLSSFTGPMIAGAVAIVLIGFVIAFKNRSSR</sequence>
<keyword evidence="2" id="KW-1133">Transmembrane helix</keyword>
<reference evidence="5" key="2">
    <citation type="submission" date="2010-04" db="EMBL/GenBank/DDBJ databases">
        <authorList>
            <person name="Buell R."/>
            <person name="Hamilton J."/>
            <person name="Hostetler J."/>
        </authorList>
    </citation>
    <scope>NUCLEOTIDE SEQUENCE [LARGE SCALE GENOMIC DNA]</scope>
    <source>
        <strain evidence="5">DAOM:BR144</strain>
    </source>
</reference>
<proteinExistence type="predicted"/>
<reference evidence="4" key="3">
    <citation type="submission" date="2015-02" db="UniProtKB">
        <authorList>
            <consortium name="EnsemblProtists"/>
        </authorList>
    </citation>
    <scope>IDENTIFICATION</scope>
    <source>
        <strain evidence="4">DAOM BR144</strain>
    </source>
</reference>
<dbReference type="Proteomes" id="UP000019132">
    <property type="component" value="Unassembled WGS sequence"/>
</dbReference>
<evidence type="ECO:0000256" key="2">
    <source>
        <dbReference type="SAM" id="Phobius"/>
    </source>
</evidence>
<feature type="transmembrane region" description="Helical" evidence="2">
    <location>
        <begin position="108"/>
        <end position="128"/>
    </location>
</feature>
<name>K3WXS4_GLOUD</name>
<dbReference type="VEuPathDB" id="FungiDB:PYU1_G009754"/>
<evidence type="ECO:0008006" key="6">
    <source>
        <dbReference type="Google" id="ProtNLM"/>
    </source>
</evidence>
<protein>
    <recommendedName>
        <fullName evidence="6">RxLR effector protein</fullName>
    </recommendedName>
</protein>
<dbReference type="EMBL" id="GL376615">
    <property type="status" value="NOT_ANNOTATED_CDS"/>
    <property type="molecule type" value="Genomic_DNA"/>
</dbReference>
<accession>K3WXS4</accession>
<evidence type="ECO:0000313" key="4">
    <source>
        <dbReference type="EnsemblProtists" id="PYU1_T009772"/>
    </source>
</evidence>
<dbReference type="InParanoid" id="K3WXS4"/>
<dbReference type="eggNOG" id="ENOG502SZM4">
    <property type="taxonomic scope" value="Eukaryota"/>
</dbReference>
<evidence type="ECO:0000256" key="3">
    <source>
        <dbReference type="SAM" id="SignalP"/>
    </source>
</evidence>
<feature type="chain" id="PRO_5003868213" description="RxLR effector protein" evidence="3">
    <location>
        <begin position="28"/>
        <end position="134"/>
    </location>
</feature>
<feature type="compositionally biased region" description="Low complexity" evidence="1">
    <location>
        <begin position="69"/>
        <end position="93"/>
    </location>
</feature>
<evidence type="ECO:0000313" key="5">
    <source>
        <dbReference type="Proteomes" id="UP000019132"/>
    </source>
</evidence>
<organism evidence="4 5">
    <name type="scientific">Globisporangium ultimum (strain ATCC 200006 / CBS 805.95 / DAOM BR144)</name>
    <name type="common">Pythium ultimum</name>
    <dbReference type="NCBI Taxonomy" id="431595"/>
    <lineage>
        <taxon>Eukaryota</taxon>
        <taxon>Sar</taxon>
        <taxon>Stramenopiles</taxon>
        <taxon>Oomycota</taxon>
        <taxon>Peronosporomycetes</taxon>
        <taxon>Pythiales</taxon>
        <taxon>Pythiaceae</taxon>
        <taxon>Globisporangium</taxon>
    </lineage>
</organism>
<keyword evidence="5" id="KW-1185">Reference proteome</keyword>
<dbReference type="AlphaFoldDB" id="K3WXS4"/>
<reference evidence="5" key="1">
    <citation type="journal article" date="2010" name="Genome Biol.">
        <title>Genome sequence of the necrotrophic plant pathogen Pythium ultimum reveals original pathogenicity mechanisms and effector repertoire.</title>
        <authorList>
            <person name="Levesque C.A."/>
            <person name="Brouwer H."/>
            <person name="Cano L."/>
            <person name="Hamilton J.P."/>
            <person name="Holt C."/>
            <person name="Huitema E."/>
            <person name="Raffaele S."/>
            <person name="Robideau G.P."/>
            <person name="Thines M."/>
            <person name="Win J."/>
            <person name="Zerillo M.M."/>
            <person name="Beakes G.W."/>
            <person name="Boore J.L."/>
            <person name="Busam D."/>
            <person name="Dumas B."/>
            <person name="Ferriera S."/>
            <person name="Fuerstenberg S.I."/>
            <person name="Gachon C.M."/>
            <person name="Gaulin E."/>
            <person name="Govers F."/>
            <person name="Grenville-Briggs L."/>
            <person name="Horner N."/>
            <person name="Hostetler J."/>
            <person name="Jiang R.H."/>
            <person name="Johnson J."/>
            <person name="Krajaejun T."/>
            <person name="Lin H."/>
            <person name="Meijer H.J."/>
            <person name="Moore B."/>
            <person name="Morris P."/>
            <person name="Phuntmart V."/>
            <person name="Puiu D."/>
            <person name="Shetty J."/>
            <person name="Stajich J.E."/>
            <person name="Tripathy S."/>
            <person name="Wawra S."/>
            <person name="van West P."/>
            <person name="Whitty B.R."/>
            <person name="Coutinho P.M."/>
            <person name="Henrissat B."/>
            <person name="Martin F."/>
            <person name="Thomas P.D."/>
            <person name="Tyler B.M."/>
            <person name="De Vries R.P."/>
            <person name="Kamoun S."/>
            <person name="Yandell M."/>
            <person name="Tisserat N."/>
            <person name="Buell C.R."/>
        </authorList>
    </citation>
    <scope>NUCLEOTIDE SEQUENCE</scope>
    <source>
        <strain evidence="5">DAOM:BR144</strain>
    </source>
</reference>
<keyword evidence="3" id="KW-0732">Signal</keyword>